<evidence type="ECO:0000256" key="1">
    <source>
        <dbReference type="SAM" id="Phobius"/>
    </source>
</evidence>
<proteinExistence type="predicted"/>
<sequence length="86" mass="9758">MEMNKHIVHFSLFISFGIAVLFLITYFKTGNFFLMIGALFSCLIVCSLGFMKKKSTLGKAIIFVSILSLVLFVLYFVGMSLFWNTP</sequence>
<keyword evidence="1" id="KW-1133">Transmembrane helix</keyword>
<dbReference type="Proteomes" id="UP000027822">
    <property type="component" value="Unassembled WGS sequence"/>
</dbReference>
<keyword evidence="1" id="KW-0812">Transmembrane</keyword>
<dbReference type="AlphaFoldDB" id="A0A073JZW1"/>
<dbReference type="STRING" id="574376.BAMA_21105"/>
<name>A0A073JZW1_9BACI</name>
<evidence type="ECO:0000313" key="2">
    <source>
        <dbReference type="EMBL" id="KEK19742.1"/>
    </source>
</evidence>
<gene>
    <name evidence="2" type="ORF">BAMA_21105</name>
</gene>
<protein>
    <recommendedName>
        <fullName evidence="4">DUF3953 domain-containing protein</fullName>
    </recommendedName>
</protein>
<feature type="transmembrane region" description="Helical" evidence="1">
    <location>
        <begin position="7"/>
        <end position="26"/>
    </location>
</feature>
<accession>A0A073JZW1</accession>
<dbReference type="EMBL" id="JOTN01000006">
    <property type="protein sequence ID" value="KEK19742.1"/>
    <property type="molecule type" value="Genomic_DNA"/>
</dbReference>
<comment type="caution">
    <text evidence="2">The sequence shown here is derived from an EMBL/GenBank/DDBJ whole genome shotgun (WGS) entry which is preliminary data.</text>
</comment>
<organism evidence="2 3">
    <name type="scientific">Bacillus manliponensis</name>
    <dbReference type="NCBI Taxonomy" id="574376"/>
    <lineage>
        <taxon>Bacteria</taxon>
        <taxon>Bacillati</taxon>
        <taxon>Bacillota</taxon>
        <taxon>Bacilli</taxon>
        <taxon>Bacillales</taxon>
        <taxon>Bacillaceae</taxon>
        <taxon>Bacillus</taxon>
        <taxon>Bacillus cereus group</taxon>
    </lineage>
</organism>
<evidence type="ECO:0008006" key="4">
    <source>
        <dbReference type="Google" id="ProtNLM"/>
    </source>
</evidence>
<reference evidence="2 3" key="1">
    <citation type="submission" date="2014-06" db="EMBL/GenBank/DDBJ databases">
        <title>Draft genome sequence of Bacillus manliponensis JCM 15802 (MCCC 1A00708).</title>
        <authorList>
            <person name="Lai Q."/>
            <person name="Liu Y."/>
            <person name="Shao Z."/>
        </authorList>
    </citation>
    <scope>NUCLEOTIDE SEQUENCE [LARGE SCALE GENOMIC DNA]</scope>
    <source>
        <strain evidence="2 3">JCM 15802</strain>
    </source>
</reference>
<feature type="transmembrane region" description="Helical" evidence="1">
    <location>
        <begin position="62"/>
        <end position="83"/>
    </location>
</feature>
<keyword evidence="3" id="KW-1185">Reference proteome</keyword>
<keyword evidence="1" id="KW-0472">Membrane</keyword>
<feature type="transmembrane region" description="Helical" evidence="1">
    <location>
        <begin position="32"/>
        <end position="50"/>
    </location>
</feature>
<evidence type="ECO:0000313" key="3">
    <source>
        <dbReference type="Proteomes" id="UP000027822"/>
    </source>
</evidence>